<name>A0A9D1FC39_9FIRM</name>
<dbReference type="EMBL" id="DVJK01000055">
    <property type="protein sequence ID" value="HIS66297.1"/>
    <property type="molecule type" value="Genomic_DNA"/>
</dbReference>
<feature type="transmembrane region" description="Helical" evidence="1">
    <location>
        <begin position="106"/>
        <end position="132"/>
    </location>
</feature>
<feature type="transmembrane region" description="Helical" evidence="1">
    <location>
        <begin position="81"/>
        <end position="100"/>
    </location>
</feature>
<evidence type="ECO:0000313" key="3">
    <source>
        <dbReference type="Proteomes" id="UP000824001"/>
    </source>
</evidence>
<proteinExistence type="predicted"/>
<sequence length="374" mass="38694">MREPTRRQVQALSFVMLLSPAMRLLPGAAARAAGEGGWLCPILALPLCLGAAALVSRALAGRAEGEGLGEVLVSGLPRLGRGVAALYALWLALYAGFAVRSAASRFIYTIYTGSSPGIFVAVGLALGLLGALGSEKRLARSAEIFRVLLIAALLPIAVVGLAQADLRALAPFPLPEPLPLAEGVLTALGTVGFVLVNVPLLETGTPIGRRGRAMSLWSARICVFLALLCAAVIGRFGPELSAALAYPFFALVRNTGLFGVAERIEALVTALWVLSDFVLAAFSLTAAARLARLALNIKPRPGPLSPRALTSAACAALALACALAIAPDSRVLRFVSERVVVWTNLAMCALMTASALAAARSRRAAGGRGENAAE</sequence>
<dbReference type="Proteomes" id="UP000824001">
    <property type="component" value="Unassembled WGS sequence"/>
</dbReference>
<feature type="transmembrane region" description="Helical" evidence="1">
    <location>
        <begin position="266"/>
        <end position="287"/>
    </location>
</feature>
<gene>
    <name evidence="2" type="ORF">IAC18_01915</name>
</gene>
<feature type="transmembrane region" description="Helical" evidence="1">
    <location>
        <begin position="144"/>
        <end position="164"/>
    </location>
</feature>
<comment type="caution">
    <text evidence="2">The sequence shown here is derived from an EMBL/GenBank/DDBJ whole genome shotgun (WGS) entry which is preliminary data.</text>
</comment>
<feature type="transmembrane region" description="Helical" evidence="1">
    <location>
        <begin position="221"/>
        <end position="246"/>
    </location>
</feature>
<dbReference type="GO" id="GO:0009847">
    <property type="term" value="P:spore germination"/>
    <property type="evidence" value="ECO:0007669"/>
    <property type="project" value="InterPro"/>
</dbReference>
<dbReference type="InterPro" id="IPR004761">
    <property type="entry name" value="Spore_GerAB"/>
</dbReference>
<feature type="transmembrane region" description="Helical" evidence="1">
    <location>
        <begin position="308"/>
        <end position="327"/>
    </location>
</feature>
<keyword evidence="1" id="KW-1133">Transmembrane helix</keyword>
<evidence type="ECO:0000256" key="1">
    <source>
        <dbReference type="SAM" id="Phobius"/>
    </source>
</evidence>
<evidence type="ECO:0000313" key="2">
    <source>
        <dbReference type="EMBL" id="HIS66297.1"/>
    </source>
</evidence>
<reference evidence="2" key="1">
    <citation type="submission" date="2020-10" db="EMBL/GenBank/DDBJ databases">
        <authorList>
            <person name="Gilroy R."/>
        </authorList>
    </citation>
    <scope>NUCLEOTIDE SEQUENCE</scope>
    <source>
        <strain evidence="2">ChiHjej10B9-9673</strain>
    </source>
</reference>
<feature type="transmembrane region" description="Helical" evidence="1">
    <location>
        <begin position="339"/>
        <end position="359"/>
    </location>
</feature>
<reference evidence="2" key="2">
    <citation type="journal article" date="2021" name="PeerJ">
        <title>Extensive microbial diversity within the chicken gut microbiome revealed by metagenomics and culture.</title>
        <authorList>
            <person name="Gilroy R."/>
            <person name="Ravi A."/>
            <person name="Getino M."/>
            <person name="Pursley I."/>
            <person name="Horton D.L."/>
            <person name="Alikhan N.F."/>
            <person name="Baker D."/>
            <person name="Gharbi K."/>
            <person name="Hall N."/>
            <person name="Watson M."/>
            <person name="Adriaenssens E.M."/>
            <person name="Foster-Nyarko E."/>
            <person name="Jarju S."/>
            <person name="Secka A."/>
            <person name="Antonio M."/>
            <person name="Oren A."/>
            <person name="Chaudhuri R.R."/>
            <person name="La Ragione R."/>
            <person name="Hildebrand F."/>
            <person name="Pallen M.J."/>
        </authorList>
    </citation>
    <scope>NUCLEOTIDE SEQUENCE</scope>
    <source>
        <strain evidence="2">ChiHjej10B9-9673</strain>
    </source>
</reference>
<organism evidence="2 3">
    <name type="scientific">Candidatus Scatomorpha merdipullorum</name>
    <dbReference type="NCBI Taxonomy" id="2840927"/>
    <lineage>
        <taxon>Bacteria</taxon>
        <taxon>Bacillati</taxon>
        <taxon>Bacillota</taxon>
        <taxon>Clostridia</taxon>
        <taxon>Eubacteriales</taxon>
        <taxon>Candidatus Scatomorpha</taxon>
    </lineage>
</organism>
<keyword evidence="1" id="KW-0472">Membrane</keyword>
<dbReference type="Pfam" id="PF03845">
    <property type="entry name" value="Spore_permease"/>
    <property type="match status" value="1"/>
</dbReference>
<protein>
    <submittedName>
        <fullName evidence="2">GerAB/ArcD/ProY family transporter</fullName>
    </submittedName>
</protein>
<accession>A0A9D1FC39</accession>
<keyword evidence="1" id="KW-0812">Transmembrane</keyword>
<feature type="transmembrane region" description="Helical" evidence="1">
    <location>
        <begin position="184"/>
        <end position="201"/>
    </location>
</feature>
<dbReference type="AlphaFoldDB" id="A0A9D1FC39"/>
<dbReference type="GO" id="GO:0016020">
    <property type="term" value="C:membrane"/>
    <property type="evidence" value="ECO:0007669"/>
    <property type="project" value="InterPro"/>
</dbReference>